<evidence type="ECO:0000259" key="3">
    <source>
        <dbReference type="Pfam" id="PF17837"/>
    </source>
</evidence>
<proteinExistence type="predicted"/>
<dbReference type="InterPro" id="IPR037143">
    <property type="entry name" value="4-PPantetheinyl_Trfase_dom_sf"/>
</dbReference>
<evidence type="ECO:0008006" key="6">
    <source>
        <dbReference type="Google" id="ProtNLM"/>
    </source>
</evidence>
<sequence length="221" mass="23073">MPATDPPPTLPRALTRLRPRTPGLGFGTAYVHEGPPYAVRDAELRLTRTMTPSRRADFLIGRCALHRALRDAGLSADAVLCDGPRPRLPAGLSASISHSNGIAVAVAGPTSLFRTLGVDLELNDVPREAAHLVLHASEAVLPEGDDAAVARHLLAAYAAKEAAFKALSPVLGAGLPGLRALRLAPHADGYLAHAPAGPGLCLRVTVHHLSRGVLAWAVPNV</sequence>
<dbReference type="InterPro" id="IPR041354">
    <property type="entry name" value="4PPT_N"/>
</dbReference>
<dbReference type="Gene3D" id="3.90.470.20">
    <property type="entry name" value="4'-phosphopantetheinyl transferase domain"/>
    <property type="match status" value="1"/>
</dbReference>
<protein>
    <recommendedName>
        <fullName evidence="6">4'-phosphopantetheinyl transferase superfamily protein</fullName>
    </recommendedName>
</protein>
<keyword evidence="1" id="KW-0808">Transferase</keyword>
<dbReference type="SUPFAM" id="SSF56214">
    <property type="entry name" value="4'-phosphopantetheinyl transferase"/>
    <property type="match status" value="1"/>
</dbReference>
<comment type="caution">
    <text evidence="4">The sequence shown here is derived from an EMBL/GenBank/DDBJ whole genome shotgun (WGS) entry which is preliminary data.</text>
</comment>
<gene>
    <name evidence="4" type="ORF">GCM10010319_53700</name>
</gene>
<dbReference type="Pfam" id="PF17837">
    <property type="entry name" value="4PPT_N"/>
    <property type="match status" value="1"/>
</dbReference>
<feature type="domain" description="4'-phosphopantetheinyl transferase" evidence="2">
    <location>
        <begin position="116"/>
        <end position="194"/>
    </location>
</feature>
<feature type="domain" description="4'-phosphopantetheinyl transferase N-terminal" evidence="3">
    <location>
        <begin position="45"/>
        <end position="107"/>
    </location>
</feature>
<accession>A0ABP3HG80</accession>
<dbReference type="PRINTS" id="PR01399">
    <property type="entry name" value="ENTSNTHTASED"/>
</dbReference>
<dbReference type="InterPro" id="IPR003542">
    <property type="entry name" value="Enbac_synth_compD-like"/>
</dbReference>
<keyword evidence="5" id="KW-1185">Reference proteome</keyword>
<dbReference type="InterPro" id="IPR008278">
    <property type="entry name" value="4-PPantetheinyl_Trfase_dom"/>
</dbReference>
<name>A0ABP3HG80_9ACTN</name>
<evidence type="ECO:0000313" key="4">
    <source>
        <dbReference type="EMBL" id="GAA0369036.1"/>
    </source>
</evidence>
<evidence type="ECO:0000256" key="1">
    <source>
        <dbReference type="ARBA" id="ARBA00022679"/>
    </source>
</evidence>
<reference evidence="5" key="1">
    <citation type="journal article" date="2019" name="Int. J. Syst. Evol. Microbiol.">
        <title>The Global Catalogue of Microorganisms (GCM) 10K type strain sequencing project: providing services to taxonomists for standard genome sequencing and annotation.</title>
        <authorList>
            <consortium name="The Broad Institute Genomics Platform"/>
            <consortium name="The Broad Institute Genome Sequencing Center for Infectious Disease"/>
            <person name="Wu L."/>
            <person name="Ma J."/>
        </authorList>
    </citation>
    <scope>NUCLEOTIDE SEQUENCE [LARGE SCALE GENOMIC DNA]</scope>
    <source>
        <strain evidence="5">JCM 4565</strain>
    </source>
</reference>
<dbReference type="RefSeq" id="WP_344121704.1">
    <property type="nucleotide sequence ID" value="NZ_BAAABW010000026.1"/>
</dbReference>
<evidence type="ECO:0000259" key="2">
    <source>
        <dbReference type="Pfam" id="PF01648"/>
    </source>
</evidence>
<organism evidence="4 5">
    <name type="scientific">Streptomyces blastmyceticus</name>
    <dbReference type="NCBI Taxonomy" id="68180"/>
    <lineage>
        <taxon>Bacteria</taxon>
        <taxon>Bacillati</taxon>
        <taxon>Actinomycetota</taxon>
        <taxon>Actinomycetes</taxon>
        <taxon>Kitasatosporales</taxon>
        <taxon>Streptomycetaceae</taxon>
        <taxon>Streptomyces</taxon>
    </lineage>
</organism>
<evidence type="ECO:0000313" key="5">
    <source>
        <dbReference type="Proteomes" id="UP001500063"/>
    </source>
</evidence>
<dbReference type="PANTHER" id="PTHR38096">
    <property type="entry name" value="ENTEROBACTIN SYNTHASE COMPONENT D"/>
    <property type="match status" value="1"/>
</dbReference>
<dbReference type="EMBL" id="BAAABW010000026">
    <property type="protein sequence ID" value="GAA0369036.1"/>
    <property type="molecule type" value="Genomic_DNA"/>
</dbReference>
<dbReference type="PANTHER" id="PTHR38096:SF1">
    <property type="entry name" value="ENTEROBACTIN SYNTHASE COMPONENT D"/>
    <property type="match status" value="1"/>
</dbReference>
<dbReference type="Pfam" id="PF01648">
    <property type="entry name" value="ACPS"/>
    <property type="match status" value="1"/>
</dbReference>
<dbReference type="Proteomes" id="UP001500063">
    <property type="component" value="Unassembled WGS sequence"/>
</dbReference>